<feature type="domain" description="Putative restriction endonuclease" evidence="1">
    <location>
        <begin position="20"/>
        <end position="168"/>
    </location>
</feature>
<keyword evidence="2" id="KW-0540">Nuclease</keyword>
<dbReference type="CDD" id="cd06260">
    <property type="entry name" value="DUF820-like"/>
    <property type="match status" value="1"/>
</dbReference>
<dbReference type="RefSeq" id="WP_073373878.1">
    <property type="nucleotide sequence ID" value="NZ_FQZK01000001.1"/>
</dbReference>
<dbReference type="InterPro" id="IPR012296">
    <property type="entry name" value="Nuclease_put_TT1808"/>
</dbReference>
<evidence type="ECO:0000313" key="3">
    <source>
        <dbReference type="Proteomes" id="UP000184452"/>
    </source>
</evidence>
<evidence type="ECO:0000313" key="2">
    <source>
        <dbReference type="EMBL" id="SHI41521.1"/>
    </source>
</evidence>
<keyword evidence="3" id="KW-1185">Reference proteome</keyword>
<dbReference type="SUPFAM" id="SSF52980">
    <property type="entry name" value="Restriction endonuclease-like"/>
    <property type="match status" value="1"/>
</dbReference>
<dbReference type="PANTHER" id="PTHR35400:SF3">
    <property type="entry name" value="SLL1072 PROTEIN"/>
    <property type="match status" value="1"/>
</dbReference>
<gene>
    <name evidence="2" type="ORF">SAMN05421803_101158</name>
</gene>
<protein>
    <submittedName>
        <fullName evidence="2">Endonuclease, Uma2 family (Restriction endonuclease fold)</fullName>
    </submittedName>
</protein>
<dbReference type="InterPro" id="IPR011335">
    <property type="entry name" value="Restrct_endonuc-II-like"/>
</dbReference>
<dbReference type="AlphaFoldDB" id="A0A1M6AYK4"/>
<keyword evidence="2" id="KW-0255">Endonuclease</keyword>
<dbReference type="PANTHER" id="PTHR35400">
    <property type="entry name" value="SLR1083 PROTEIN"/>
    <property type="match status" value="1"/>
</dbReference>
<organism evidence="2 3">
    <name type="scientific">Nocardiopsis flavescens</name>
    <dbReference type="NCBI Taxonomy" id="758803"/>
    <lineage>
        <taxon>Bacteria</taxon>
        <taxon>Bacillati</taxon>
        <taxon>Actinomycetota</taxon>
        <taxon>Actinomycetes</taxon>
        <taxon>Streptosporangiales</taxon>
        <taxon>Nocardiopsidaceae</taxon>
        <taxon>Nocardiopsis</taxon>
    </lineage>
</organism>
<dbReference type="Proteomes" id="UP000184452">
    <property type="component" value="Unassembled WGS sequence"/>
</dbReference>
<evidence type="ECO:0000259" key="1">
    <source>
        <dbReference type="Pfam" id="PF05685"/>
    </source>
</evidence>
<dbReference type="STRING" id="758803.SAMN05421803_101158"/>
<accession>A0A1M6AYK4</accession>
<dbReference type="InterPro" id="IPR008538">
    <property type="entry name" value="Uma2"/>
</dbReference>
<dbReference type="EMBL" id="FQZK01000001">
    <property type="protein sequence ID" value="SHI41521.1"/>
    <property type="molecule type" value="Genomic_DNA"/>
</dbReference>
<proteinExistence type="predicted"/>
<dbReference type="Pfam" id="PF05685">
    <property type="entry name" value="Uma2"/>
    <property type="match status" value="1"/>
</dbReference>
<sequence>MCAQPVPDWLIPPPGGFRAEDLDRLPELPPHTELIDGSLVLVSPQKGFHSVFLDILVQRLRSCAPPEYRVRREMTVTLGPRQRPEPDLLVVDASAVDEEQTSFAPASVTLVGEVVSPESVDRDRVRKPQLYAEAGIPHFWRIEKKNGDPVVYVYELDPATNRYIPSGLHRNRLKVDLPYSVDIDLTEYRRL</sequence>
<keyword evidence="2" id="KW-0378">Hydrolase</keyword>
<reference evidence="2 3" key="1">
    <citation type="submission" date="2016-11" db="EMBL/GenBank/DDBJ databases">
        <authorList>
            <person name="Jaros S."/>
            <person name="Januszkiewicz K."/>
            <person name="Wedrychowicz H."/>
        </authorList>
    </citation>
    <scope>NUCLEOTIDE SEQUENCE [LARGE SCALE GENOMIC DNA]</scope>
    <source>
        <strain evidence="2 3">CGMCC 4.5723</strain>
    </source>
</reference>
<name>A0A1M6AYK4_9ACTN</name>
<dbReference type="GO" id="GO:0004519">
    <property type="term" value="F:endonuclease activity"/>
    <property type="evidence" value="ECO:0007669"/>
    <property type="project" value="UniProtKB-KW"/>
</dbReference>
<dbReference type="OrthoDB" id="5524117at2"/>
<dbReference type="Gene3D" id="3.90.1570.10">
    <property type="entry name" value="tt1808, chain A"/>
    <property type="match status" value="1"/>
</dbReference>